<dbReference type="InterPro" id="IPR002477">
    <property type="entry name" value="Peptidoglycan-bd-like"/>
</dbReference>
<feature type="compositionally biased region" description="Basic and acidic residues" evidence="19">
    <location>
        <begin position="605"/>
        <end position="616"/>
    </location>
</feature>
<evidence type="ECO:0000256" key="4">
    <source>
        <dbReference type="ARBA" id="ARBA00022530"/>
    </source>
</evidence>
<feature type="binding site" evidence="16">
    <location>
        <position position="347"/>
    </location>
    <ligand>
        <name>Zn(2+)</name>
        <dbReference type="ChEBI" id="CHEBI:29105"/>
        <label>2</label>
        <note>catalytic</note>
    </ligand>
</feature>
<evidence type="ECO:0000256" key="7">
    <source>
        <dbReference type="ARBA" id="ARBA00022729"/>
    </source>
</evidence>
<comment type="similarity">
    <text evidence="2">Belongs to the peptidase M10A family.</text>
</comment>
<proteinExistence type="inferred from homology"/>
<keyword evidence="8" id="KW-0677">Repeat</keyword>
<feature type="repeat" description="Hemopexin" evidence="18">
    <location>
        <begin position="510"/>
        <end position="558"/>
    </location>
</feature>
<dbReference type="GO" id="GO:0030198">
    <property type="term" value="P:extracellular matrix organization"/>
    <property type="evidence" value="ECO:0007669"/>
    <property type="project" value="TreeGrafter"/>
</dbReference>
<keyword evidence="9" id="KW-0378">Hydrolase</keyword>
<evidence type="ECO:0000259" key="20">
    <source>
        <dbReference type="SMART" id="SM00235"/>
    </source>
</evidence>
<keyword evidence="6 16" id="KW-0479">Metal-binding</keyword>
<keyword evidence="10 16" id="KW-0862">Zinc</keyword>
<feature type="binding site" evidence="16">
    <location>
        <position position="302"/>
    </location>
    <ligand>
        <name>Zn(2+)</name>
        <dbReference type="ChEBI" id="CHEBI:29105"/>
        <label>1</label>
    </ligand>
</feature>
<feature type="binding site" evidence="16">
    <location>
        <position position="295"/>
    </location>
    <ligand>
        <name>Ca(2+)</name>
        <dbReference type="ChEBI" id="CHEBI:29108"/>
        <label>3</label>
    </ligand>
</feature>
<dbReference type="GO" id="GO:0031012">
    <property type="term" value="C:extracellular matrix"/>
    <property type="evidence" value="ECO:0007669"/>
    <property type="project" value="InterPro"/>
</dbReference>
<feature type="binding site" evidence="16">
    <location>
        <position position="294"/>
    </location>
    <ligand>
        <name>Ca(2+)</name>
        <dbReference type="ChEBI" id="CHEBI:29108"/>
        <label>3</label>
    </ligand>
</feature>
<feature type="binding site" description="in inhibited form" evidence="16">
    <location>
        <position position="202"/>
    </location>
    <ligand>
        <name>Zn(2+)</name>
        <dbReference type="ChEBI" id="CHEBI:29105"/>
        <label>2</label>
        <note>catalytic</note>
    </ligand>
</feature>
<dbReference type="InterPro" id="IPR021190">
    <property type="entry name" value="Pept_M10A"/>
</dbReference>
<dbReference type="Pfam" id="PF00413">
    <property type="entry name" value="Peptidase_M10"/>
    <property type="match status" value="3"/>
</dbReference>
<dbReference type="EMBL" id="JAOPHQ010001713">
    <property type="protein sequence ID" value="KAK0149857.1"/>
    <property type="molecule type" value="Genomic_DNA"/>
</dbReference>
<gene>
    <name evidence="21" type="primary">MMP13_0</name>
    <name evidence="21" type="ORF">N1851_009407</name>
</gene>
<feature type="binding site" evidence="16">
    <location>
        <position position="467"/>
    </location>
    <ligand>
        <name>Ca(2+)</name>
        <dbReference type="ChEBI" id="CHEBI:29108"/>
        <label>4</label>
    </ligand>
</feature>
<feature type="repeat" description="Hemopexin" evidence="18">
    <location>
        <begin position="1175"/>
        <end position="1216"/>
    </location>
</feature>
<feature type="binding site" evidence="16">
    <location>
        <position position="317"/>
    </location>
    <ligand>
        <name>Ca(2+)</name>
        <dbReference type="ChEBI" id="CHEBI:29108"/>
        <label>3</label>
    </ligand>
</feature>
<accession>A0AA47P818</accession>
<dbReference type="Proteomes" id="UP001174136">
    <property type="component" value="Unassembled WGS sequence"/>
</dbReference>
<evidence type="ECO:0000256" key="13">
    <source>
        <dbReference type="ARBA" id="ARBA00023145"/>
    </source>
</evidence>
<keyword evidence="4" id="KW-0272">Extracellular matrix</keyword>
<dbReference type="SMART" id="SM00120">
    <property type="entry name" value="HX"/>
    <property type="match status" value="7"/>
</dbReference>
<dbReference type="SUPFAM" id="SSF47090">
    <property type="entry name" value="PGBD-like"/>
    <property type="match status" value="2"/>
</dbReference>
<feature type="domain" description="Peptidase metallopeptidase" evidence="20">
    <location>
        <begin position="970"/>
        <end position="1135"/>
    </location>
</feature>
<dbReference type="GO" id="GO:0008270">
    <property type="term" value="F:zinc ion binding"/>
    <property type="evidence" value="ECO:0007669"/>
    <property type="project" value="InterPro"/>
</dbReference>
<evidence type="ECO:0000313" key="21">
    <source>
        <dbReference type="EMBL" id="KAK0149857.1"/>
    </source>
</evidence>
<keyword evidence="13" id="KW-0865">Zymogen</keyword>
<dbReference type="InterPro" id="IPR024079">
    <property type="entry name" value="MetalloPept_cat_dom_sf"/>
</dbReference>
<dbReference type="InterPro" id="IPR033739">
    <property type="entry name" value="M10A_MMP"/>
</dbReference>
<dbReference type="PROSITE" id="PS51642">
    <property type="entry name" value="HEMOPEXIN_2"/>
    <property type="match status" value="4"/>
</dbReference>
<keyword evidence="14" id="KW-1015">Disulfide bond</keyword>
<evidence type="ECO:0000313" key="22">
    <source>
        <dbReference type="Proteomes" id="UP001174136"/>
    </source>
</evidence>
<dbReference type="InterPro" id="IPR036365">
    <property type="entry name" value="PGBD-like_sf"/>
</dbReference>
<protein>
    <submittedName>
        <fullName evidence="21">Collagenase 3</fullName>
    </submittedName>
</protein>
<feature type="binding site" evidence="16">
    <location>
        <position position="233"/>
    </location>
    <ligand>
        <name>Ca(2+)</name>
        <dbReference type="ChEBI" id="CHEBI:29108"/>
        <label>1</label>
    </ligand>
</feature>
<feature type="compositionally biased region" description="Acidic residues" evidence="19">
    <location>
        <begin position="1150"/>
        <end position="1159"/>
    </location>
</feature>
<dbReference type="Pfam" id="PF01471">
    <property type="entry name" value="PG_binding_1"/>
    <property type="match status" value="2"/>
</dbReference>
<feature type="binding site" evidence="16">
    <location>
        <position position="355"/>
    </location>
    <ligand>
        <name>Zn(2+)</name>
        <dbReference type="ChEBI" id="CHEBI:29105"/>
        <label>2</label>
        <note>catalytic</note>
    </ligand>
</feature>
<dbReference type="InterPro" id="IPR021158">
    <property type="entry name" value="Pept_M10A_Zn_BS"/>
</dbReference>
<evidence type="ECO:0000256" key="17">
    <source>
        <dbReference type="PIRSR" id="PIRSR621190-5"/>
    </source>
</evidence>
<dbReference type="Pfam" id="PF00045">
    <property type="entry name" value="Hemopexin"/>
    <property type="match status" value="3"/>
</dbReference>
<feature type="binding site" evidence="16">
    <location>
        <position position="423"/>
    </location>
    <ligand>
        <name>Ca(2+)</name>
        <dbReference type="ChEBI" id="CHEBI:29108"/>
        <label>4</label>
    </ligand>
</feature>
<dbReference type="GO" id="GO:0004222">
    <property type="term" value="F:metalloendopeptidase activity"/>
    <property type="evidence" value="ECO:0007669"/>
    <property type="project" value="InterPro"/>
</dbReference>
<keyword evidence="7" id="KW-0732">Signal</keyword>
<dbReference type="GO" id="GO:0005615">
    <property type="term" value="C:extracellular space"/>
    <property type="evidence" value="ECO:0007669"/>
    <property type="project" value="TreeGrafter"/>
</dbReference>
<evidence type="ECO:0000256" key="14">
    <source>
        <dbReference type="ARBA" id="ARBA00023157"/>
    </source>
</evidence>
<dbReference type="CDD" id="cd00094">
    <property type="entry name" value="HX"/>
    <property type="match status" value="2"/>
</dbReference>
<dbReference type="SUPFAM" id="SSF50923">
    <property type="entry name" value="Hemopexin-like domain"/>
    <property type="match status" value="3"/>
</dbReference>
<dbReference type="SUPFAM" id="SSF55486">
    <property type="entry name" value="Metalloproteases ('zincins'), catalytic domain"/>
    <property type="match status" value="3"/>
</dbReference>
<feature type="binding site" evidence="16">
    <location>
        <position position="313"/>
    </location>
    <ligand>
        <name>Ca(2+)</name>
        <dbReference type="ChEBI" id="CHEBI:29108"/>
        <label>2</label>
    </ligand>
</feature>
<evidence type="ECO:0000256" key="11">
    <source>
        <dbReference type="ARBA" id="ARBA00022837"/>
    </source>
</evidence>
<evidence type="ECO:0000256" key="18">
    <source>
        <dbReference type="PROSITE-ProRule" id="PRU01011"/>
    </source>
</evidence>
<reference evidence="21" key="1">
    <citation type="journal article" date="2023" name="Front. Mar. Sci.">
        <title>A new Merluccius polli reference genome to investigate the effects of global change in West African waters.</title>
        <authorList>
            <person name="Mateo J.L."/>
            <person name="Blanco-Fernandez C."/>
            <person name="Garcia-Vazquez E."/>
            <person name="Machado-Schiaffino G."/>
        </authorList>
    </citation>
    <scope>NUCLEOTIDE SEQUENCE</scope>
    <source>
        <strain evidence="21">C29</strain>
        <tissue evidence="21">Fin</tissue>
    </source>
</reference>
<comment type="caution">
    <text evidence="21">The sequence shown here is derived from an EMBL/GenBank/DDBJ whole genome shotgun (WGS) entry which is preliminary data.</text>
</comment>
<keyword evidence="12" id="KW-0482">Metalloprotease</keyword>
<dbReference type="InterPro" id="IPR000585">
    <property type="entry name" value="Hemopexin-like_dom"/>
</dbReference>
<feature type="binding site" evidence="16">
    <location>
        <position position="289"/>
    </location>
    <ligand>
        <name>Zn(2+)</name>
        <dbReference type="ChEBI" id="CHEBI:29105"/>
        <label>1</label>
    </ligand>
</feature>
<dbReference type="InterPro" id="IPR036375">
    <property type="entry name" value="Hemopexin-like_dom_sf"/>
</dbReference>
<dbReference type="InterPro" id="IPR006026">
    <property type="entry name" value="Peptidase_Metallo"/>
</dbReference>
<dbReference type="SMART" id="SM00235">
    <property type="entry name" value="ZnMc"/>
    <property type="match status" value="2"/>
</dbReference>
<dbReference type="PANTHER" id="PTHR10201">
    <property type="entry name" value="MATRIX METALLOPROTEINASE"/>
    <property type="match status" value="1"/>
</dbReference>
<feature type="binding site" evidence="16">
    <location>
        <position position="320"/>
    </location>
    <ligand>
        <name>Ca(2+)</name>
        <dbReference type="ChEBI" id="CHEBI:29108"/>
        <label>3</label>
    </ligand>
</feature>
<feature type="binding site" evidence="16">
    <location>
        <position position="320"/>
    </location>
    <ligand>
        <name>Ca(2+)</name>
        <dbReference type="ChEBI" id="CHEBI:29108"/>
        <label>1</label>
    </ligand>
</feature>
<feature type="binding site" evidence="16">
    <location>
        <position position="311"/>
    </location>
    <ligand>
        <name>Ca(2+)</name>
        <dbReference type="ChEBI" id="CHEBI:29108"/>
        <label>2</label>
    </ligand>
</feature>
<dbReference type="FunFam" id="2.110.10.10:FF:000002">
    <property type="entry name" value="Matrix metallopeptidase 3"/>
    <property type="match status" value="1"/>
</dbReference>
<evidence type="ECO:0000256" key="2">
    <source>
        <dbReference type="ARBA" id="ARBA00010370"/>
    </source>
</evidence>
<evidence type="ECO:0000256" key="16">
    <source>
        <dbReference type="PIRSR" id="PIRSR621190-2"/>
    </source>
</evidence>
<evidence type="ECO:0000256" key="5">
    <source>
        <dbReference type="ARBA" id="ARBA00022670"/>
    </source>
</evidence>
<feature type="short sequence motif" description="Cysteine switch" evidence="17">
    <location>
        <begin position="200"/>
        <end position="207"/>
    </location>
</feature>
<feature type="active site" evidence="15">
    <location>
        <position position="338"/>
    </location>
</feature>
<organism evidence="21 22">
    <name type="scientific">Merluccius polli</name>
    <name type="common">Benguela hake</name>
    <name type="synonym">Merluccius cadenati</name>
    <dbReference type="NCBI Taxonomy" id="89951"/>
    <lineage>
        <taxon>Eukaryota</taxon>
        <taxon>Metazoa</taxon>
        <taxon>Chordata</taxon>
        <taxon>Craniata</taxon>
        <taxon>Vertebrata</taxon>
        <taxon>Euteleostomi</taxon>
        <taxon>Actinopterygii</taxon>
        <taxon>Neopterygii</taxon>
        <taxon>Teleostei</taxon>
        <taxon>Neoteleostei</taxon>
        <taxon>Acanthomorphata</taxon>
        <taxon>Zeiogadaria</taxon>
        <taxon>Gadariae</taxon>
        <taxon>Gadiformes</taxon>
        <taxon>Gadoidei</taxon>
        <taxon>Merlucciidae</taxon>
        <taxon>Merluccius</taxon>
    </lineage>
</organism>
<dbReference type="PANTHER" id="PTHR10201:SF316">
    <property type="entry name" value="STROMELYSIN-2 PRECURSOR"/>
    <property type="match status" value="1"/>
</dbReference>
<dbReference type="CDD" id="cd04278">
    <property type="entry name" value="ZnMc_MMP"/>
    <property type="match status" value="2"/>
</dbReference>
<name>A0AA47P818_MERPO</name>
<keyword evidence="5" id="KW-0645">Protease</keyword>
<dbReference type="Gene3D" id="2.110.10.10">
    <property type="entry name" value="Hemopexin-like domain"/>
    <property type="match status" value="2"/>
</dbReference>
<feature type="binding site" evidence="16">
    <location>
        <position position="287"/>
    </location>
    <ligand>
        <name>Zn(2+)</name>
        <dbReference type="ChEBI" id="CHEBI:29105"/>
        <label>1</label>
    </ligand>
</feature>
<feature type="domain" description="Peptidase metallopeptidase" evidence="20">
    <location>
        <begin position="214"/>
        <end position="382"/>
    </location>
</feature>
<feature type="repeat" description="Hemopexin" evidence="18">
    <location>
        <begin position="1299"/>
        <end position="1347"/>
    </location>
</feature>
<feature type="region of interest" description="Disordered" evidence="19">
    <location>
        <begin position="67"/>
        <end position="88"/>
    </location>
</feature>
<dbReference type="Gene3D" id="3.40.390.10">
    <property type="entry name" value="Collagenase (Catalytic Domain)"/>
    <property type="match status" value="3"/>
</dbReference>
<evidence type="ECO:0000256" key="8">
    <source>
        <dbReference type="ARBA" id="ARBA00022737"/>
    </source>
</evidence>
<dbReference type="FunFam" id="3.40.390.10:FF:000007">
    <property type="entry name" value="Collagenase 3"/>
    <property type="match status" value="2"/>
</dbReference>
<feature type="repeat" description="Hemopexin" evidence="18">
    <location>
        <begin position="463"/>
        <end position="508"/>
    </location>
</feature>
<feature type="binding site" evidence="16">
    <location>
        <position position="315"/>
    </location>
    <ligand>
        <name>Zn(2+)</name>
        <dbReference type="ChEBI" id="CHEBI:29105"/>
        <label>1</label>
    </ligand>
</feature>
<evidence type="ECO:0000256" key="1">
    <source>
        <dbReference type="ARBA" id="ARBA00004498"/>
    </source>
</evidence>
<evidence type="ECO:0000256" key="15">
    <source>
        <dbReference type="PIRSR" id="PIRSR621190-1"/>
    </source>
</evidence>
<keyword evidence="11 16" id="KW-0106">Calcium</keyword>
<keyword evidence="22" id="KW-1185">Reference proteome</keyword>
<evidence type="ECO:0000256" key="9">
    <source>
        <dbReference type="ARBA" id="ARBA00022801"/>
    </source>
</evidence>
<evidence type="ECO:0000256" key="19">
    <source>
        <dbReference type="SAM" id="MobiDB-lite"/>
    </source>
</evidence>
<feature type="compositionally biased region" description="Low complexity" evidence="19">
    <location>
        <begin position="70"/>
        <end position="88"/>
    </location>
</feature>
<evidence type="ECO:0000256" key="10">
    <source>
        <dbReference type="ARBA" id="ARBA00022833"/>
    </source>
</evidence>
<comment type="cofactor">
    <cofactor evidence="16">
        <name>Ca(2+)</name>
        <dbReference type="ChEBI" id="CHEBI:29108"/>
    </cofactor>
    <text evidence="16">Can bind about 5 Ca(2+) ions per subunit.</text>
</comment>
<dbReference type="InterPro" id="IPR001818">
    <property type="entry name" value="Pept_M10_metallopeptidase"/>
</dbReference>
<feature type="binding site" evidence="16">
    <location>
        <position position="469"/>
    </location>
    <ligand>
        <name>Ca(2+)</name>
        <dbReference type="ChEBI" id="CHEBI:29108"/>
        <label>5</label>
    </ligand>
</feature>
<dbReference type="InterPro" id="IPR018487">
    <property type="entry name" value="Hemopexin-like_repeat"/>
</dbReference>
<feature type="binding site" evidence="16">
    <location>
        <position position="267"/>
    </location>
    <ligand>
        <name>Ca(2+)</name>
        <dbReference type="ChEBI" id="CHEBI:29108"/>
        <label>2</label>
    </ligand>
</feature>
<feature type="binding site" evidence="16">
    <location>
        <position position="341"/>
    </location>
    <ligand>
        <name>Zn(2+)</name>
        <dbReference type="ChEBI" id="CHEBI:29105"/>
        <label>2</label>
        <note>catalytic</note>
    </ligand>
</feature>
<feature type="binding site" evidence="16">
    <location>
        <position position="337"/>
    </location>
    <ligand>
        <name>Zn(2+)</name>
        <dbReference type="ChEBI" id="CHEBI:29105"/>
        <label>2</label>
        <note>catalytic</note>
    </ligand>
</feature>
<evidence type="ECO:0000256" key="3">
    <source>
        <dbReference type="ARBA" id="ARBA00022525"/>
    </source>
</evidence>
<feature type="binding site" evidence="16">
    <location>
        <position position="318"/>
    </location>
    <ligand>
        <name>Ca(2+)</name>
        <dbReference type="ChEBI" id="CHEBI:29108"/>
        <label>1</label>
    </ligand>
</feature>
<dbReference type="GO" id="GO:0030574">
    <property type="term" value="P:collagen catabolic process"/>
    <property type="evidence" value="ECO:0007669"/>
    <property type="project" value="UniProtKB-KW"/>
</dbReference>
<comment type="subcellular location">
    <subcellularLocation>
        <location evidence="1">Secreted</location>
        <location evidence="1">Extracellular space</location>
        <location evidence="1">Extracellular matrix</location>
    </subcellularLocation>
</comment>
<evidence type="ECO:0000256" key="12">
    <source>
        <dbReference type="ARBA" id="ARBA00023049"/>
    </source>
</evidence>
<evidence type="ECO:0000256" key="6">
    <source>
        <dbReference type="ARBA" id="ARBA00022723"/>
    </source>
</evidence>
<feature type="region of interest" description="Disordered" evidence="19">
    <location>
        <begin position="605"/>
        <end position="647"/>
    </location>
</feature>
<dbReference type="GO" id="GO:0006508">
    <property type="term" value="P:proteolysis"/>
    <property type="evidence" value="ECO:0007669"/>
    <property type="project" value="UniProtKB-KW"/>
</dbReference>
<feature type="binding site" evidence="16">
    <location>
        <position position="516"/>
    </location>
    <ligand>
        <name>Ca(2+)</name>
        <dbReference type="ChEBI" id="CHEBI:29108"/>
        <label>5</label>
    </ligand>
</feature>
<dbReference type="PRINTS" id="PR00138">
    <property type="entry name" value="MATRIXIN"/>
</dbReference>
<comment type="cofactor">
    <cofactor evidence="16">
        <name>Zn(2+)</name>
        <dbReference type="ChEBI" id="CHEBI:29105"/>
    </cofactor>
    <text evidence="16">Binds 2 Zn(2+) ions per subunit.</text>
</comment>
<keyword evidence="3" id="KW-0964">Secreted</keyword>
<sequence length="1433" mass="161392">MEASMSFRSMNCREGQKALRGTAKPLPNSPVGLLSEGFPGLWPAMSHNSHLKGFLINQNLRLHVFSEPPSTTTTTTTTTSTSTSTSITSTDSRQKMQTLLLCACFCVLVLVLPAPYCGAPTATPGAQKTASEPQHDDGDVKLATGYLERHYNLNNEALMGRGKRSLESSFASELQDMQMFFGLNATGVLDPETLGVMRVPRCGVPDVEDYSLNQGTRWRKSVITYNIGQYTRDLPRSTVDSLINSALSVWAQASGLTFVRLHTQTADIMRHGCDLSTFYVGGGIKEHGDLFPFDGPRGTLAHAFGPGIGMGGDTHFDDDEHWTAGEKGFNLYLVAAHEFGHALGLKHSRNPESLMYPTYHHSRQVSLLSIEDVTNINALYGPSISLPQHFSGYAWSPQYNPWLSGALFPQRMQNKCSPDLSFDAVSVLGDGTFFFRERYLWIKHNEHAGIKEGPITNFMPKIETNIDAAFWVPRRSTAYLIHESMFWTVKGSRVRGKPRALSHFGFPVWVQDVDAAVHIAKTSRTLFFIHDIYWSYNENRRVMDNGYPKFISEDFPGLNTTINAAIHKEGFIFFFVDAEVYKYDYTQRQGLMVLLDASRSRPIDREQRLQPEDEVVHANTPQNDDERPAEKGGMTLTYGGQDEGDPTGGLDPQTLAVMREARCGIPDVENFSLYPRRAKWRNHTITYRIAQYTQDMKKEDVYNSFRSALRIWSDMAPLTFARFNHGKADIVLHFARRRTRLLLCTATNTTTAFSTSCHRTIYGTVYGKLKVTKKVEAPTIARKCDHSFSVDAVAVIVREIVFFKNRYMWMRTTQASLWVVQRLKMKSQVGSIYEYGLSARVRQIDAVLYLNGEREMMLTNMGSLAAFWSVLLAWLALCRAAPALAPEVQPSSVEEEALAEEYLSQFYTDVGVNSNSSRSITMTSFNESLQDMQAFFGLEVTGVLDKETVEAMKAPRCGVSDISKYGHFAGRPKWEKRLITYRITQYTRDLSQKQVDSTIAQAFKLYSDVIPLDFQQLYGGTADIMILFKGGYHGDFYPFDGPNGVLAHANSPGLAQGGDTHFDDDERWTLSQRGNIFSSGVNLLLVAAHEFGHALGLDHSRVRSALMFPTYHYVNTNNYKLPDDDRRGVQALYGSRSSKPKPNPPPVPEPEPEPEEPTENPDTAINPSGEKCSRDLVFDAATSIRSDLYFFKSGYYWRRRQNNIQLTKVSSKWPQINHVDAAYEVPHKDTVYSHVVIQHFNNANVIINQCQDEPSSNFQGNLFNTYSTDQRYWGIRAYAKTIISGYPKPLTNLGLPSSVSKVDAAVFVATTGKTLIFAKSQYWSYDESRNQMDYGYPRYITLDFPGIGSKVDAAFANYGKPTPHTSSHIPQESRILTRHMSSTVCVLLCNDTLHFFLPTGYLYFSSGPRQIEYYFATKRVMRTLLNYGWLNCY</sequence>
<dbReference type="PROSITE" id="PS00546">
    <property type="entry name" value="CYSTEINE_SWITCH"/>
    <property type="match status" value="1"/>
</dbReference>
<feature type="region of interest" description="Disordered" evidence="19">
    <location>
        <begin position="1133"/>
        <end position="1170"/>
    </location>
</feature>